<dbReference type="STRING" id="105984.A0A427YA11"/>
<evidence type="ECO:0000256" key="4">
    <source>
        <dbReference type="ARBA" id="ARBA00023004"/>
    </source>
</evidence>
<sequence length="365" mass="38650">MAALAAARLTRPSALHALAPLRLASCSSLIARTGPSTALNHRLDGSHRRRLHQAAPLAHENPLGIPRREANPAPKLPRRGGPPPRSRIRGVKNIIVVASGKGGVGKSTVAANLALALAKTSPLGRAPRVGLLDLDIFGPSVPMLMGLDHAGEPAMNEQNKLLPLQNHGIKTMSIGYLLPPDPNTPVVWRGLMVQKAVQQLLFDVDWTDGQGDLDVLVIDMPPGTGDVQLSLGQLVVVDGAVIVSTPQDIALIDARKGVAMFQKVNVPITGLLLNMSHYTCSSCSVPHELFGSADKFTKAANELGLEVLGNVPLVTSVSDGGDAGRPVMTQSSPEGDEVRSTMRSVAERVWDWLASRPRENVGVRG</sequence>
<dbReference type="OrthoDB" id="1741334at2759"/>
<keyword evidence="3" id="KW-0067">ATP-binding</keyword>
<dbReference type="GO" id="GO:0005524">
    <property type="term" value="F:ATP binding"/>
    <property type="evidence" value="ECO:0007669"/>
    <property type="project" value="UniProtKB-KW"/>
</dbReference>
<dbReference type="GO" id="GO:0140663">
    <property type="term" value="F:ATP-dependent FeS chaperone activity"/>
    <property type="evidence" value="ECO:0007669"/>
    <property type="project" value="InterPro"/>
</dbReference>
<feature type="region of interest" description="Disordered" evidence="7">
    <location>
        <begin position="46"/>
        <end position="87"/>
    </location>
</feature>
<dbReference type="EMBL" id="RSCE01000001">
    <property type="protein sequence ID" value="RSH87999.1"/>
    <property type="molecule type" value="Genomic_DNA"/>
</dbReference>
<dbReference type="PANTHER" id="PTHR42961:SF2">
    <property type="entry name" value="IRON-SULFUR PROTEIN NUBPL"/>
    <property type="match status" value="1"/>
</dbReference>
<reference evidence="8 9" key="1">
    <citation type="submission" date="2018-11" db="EMBL/GenBank/DDBJ databases">
        <title>Genome sequence of Apiotrichum porosum DSM 27194.</title>
        <authorList>
            <person name="Aliyu H."/>
            <person name="Gorte O."/>
            <person name="Ochsenreither K."/>
        </authorList>
    </citation>
    <scope>NUCLEOTIDE SEQUENCE [LARGE SCALE GENOMIC DNA]</scope>
    <source>
        <strain evidence="8 9">DSM 27194</strain>
    </source>
</reference>
<keyword evidence="1" id="KW-0479">Metal-binding</keyword>
<dbReference type="AlphaFoldDB" id="A0A427YA11"/>
<dbReference type="Gene3D" id="3.40.50.300">
    <property type="entry name" value="P-loop containing nucleotide triphosphate hydrolases"/>
    <property type="match status" value="1"/>
</dbReference>
<dbReference type="Proteomes" id="UP000279236">
    <property type="component" value="Unassembled WGS sequence"/>
</dbReference>
<keyword evidence="2" id="KW-0547">Nucleotide-binding</keyword>
<evidence type="ECO:0000256" key="7">
    <source>
        <dbReference type="SAM" id="MobiDB-lite"/>
    </source>
</evidence>
<evidence type="ECO:0000256" key="1">
    <source>
        <dbReference type="ARBA" id="ARBA00022723"/>
    </source>
</evidence>
<dbReference type="GO" id="GO:0032981">
    <property type="term" value="P:mitochondrial respiratory chain complex I assembly"/>
    <property type="evidence" value="ECO:0007669"/>
    <property type="project" value="TreeGrafter"/>
</dbReference>
<dbReference type="GeneID" id="39585065"/>
<dbReference type="SUPFAM" id="SSF52540">
    <property type="entry name" value="P-loop containing nucleoside triphosphate hydrolases"/>
    <property type="match status" value="1"/>
</dbReference>
<accession>A0A427YA11</accession>
<comment type="similarity">
    <text evidence="6">Belongs to the Mrp/NBP35 ATP-binding proteins family.</text>
</comment>
<keyword evidence="5" id="KW-0411">Iron-sulfur</keyword>
<dbReference type="InterPro" id="IPR033756">
    <property type="entry name" value="YlxH/NBP35"/>
</dbReference>
<keyword evidence="9" id="KW-1185">Reference proteome</keyword>
<feature type="region of interest" description="Disordered" evidence="7">
    <location>
        <begin position="319"/>
        <end position="339"/>
    </location>
</feature>
<dbReference type="GO" id="GO:0046872">
    <property type="term" value="F:metal ion binding"/>
    <property type="evidence" value="ECO:0007669"/>
    <property type="project" value="UniProtKB-KW"/>
</dbReference>
<evidence type="ECO:0000256" key="3">
    <source>
        <dbReference type="ARBA" id="ARBA00022840"/>
    </source>
</evidence>
<evidence type="ECO:0000313" key="9">
    <source>
        <dbReference type="Proteomes" id="UP000279236"/>
    </source>
</evidence>
<gene>
    <name evidence="8" type="ORF">EHS24_000522</name>
</gene>
<comment type="caution">
    <text evidence="8">The sequence shown here is derived from an EMBL/GenBank/DDBJ whole genome shotgun (WGS) entry which is preliminary data.</text>
</comment>
<dbReference type="InterPro" id="IPR044304">
    <property type="entry name" value="NUBPL-like"/>
</dbReference>
<dbReference type="CDD" id="cd02037">
    <property type="entry name" value="Mrp_NBP35"/>
    <property type="match status" value="1"/>
</dbReference>
<evidence type="ECO:0000256" key="5">
    <source>
        <dbReference type="ARBA" id="ARBA00023014"/>
    </source>
</evidence>
<dbReference type="GO" id="GO:0005739">
    <property type="term" value="C:mitochondrion"/>
    <property type="evidence" value="ECO:0007669"/>
    <property type="project" value="TreeGrafter"/>
</dbReference>
<evidence type="ECO:0000256" key="2">
    <source>
        <dbReference type="ARBA" id="ARBA00022741"/>
    </source>
</evidence>
<protein>
    <recommendedName>
        <fullName evidence="10">P-loop containing nucleoside triphosphate hydrolase protein</fullName>
    </recommendedName>
</protein>
<dbReference type="InterPro" id="IPR019591">
    <property type="entry name" value="Mrp/NBP35_ATP-bd"/>
</dbReference>
<dbReference type="Pfam" id="PF10609">
    <property type="entry name" value="ParA"/>
    <property type="match status" value="1"/>
</dbReference>
<dbReference type="PANTHER" id="PTHR42961">
    <property type="entry name" value="IRON-SULFUR PROTEIN NUBPL"/>
    <property type="match status" value="1"/>
</dbReference>
<keyword evidence="4" id="KW-0408">Iron</keyword>
<dbReference type="RefSeq" id="XP_028480207.1">
    <property type="nucleotide sequence ID" value="XM_028616350.1"/>
</dbReference>
<dbReference type="FunFam" id="3.40.50.300:FF:001278">
    <property type="entry name" value="Iron-sulfur cluster carrier protein"/>
    <property type="match status" value="1"/>
</dbReference>
<dbReference type="HAMAP" id="MF_02040">
    <property type="entry name" value="Mrp_NBP35"/>
    <property type="match status" value="1"/>
</dbReference>
<evidence type="ECO:0000256" key="6">
    <source>
        <dbReference type="ARBA" id="ARBA00024036"/>
    </source>
</evidence>
<organism evidence="8 9">
    <name type="scientific">Apiotrichum porosum</name>
    <dbReference type="NCBI Taxonomy" id="105984"/>
    <lineage>
        <taxon>Eukaryota</taxon>
        <taxon>Fungi</taxon>
        <taxon>Dikarya</taxon>
        <taxon>Basidiomycota</taxon>
        <taxon>Agaricomycotina</taxon>
        <taxon>Tremellomycetes</taxon>
        <taxon>Trichosporonales</taxon>
        <taxon>Trichosporonaceae</taxon>
        <taxon>Apiotrichum</taxon>
    </lineage>
</organism>
<name>A0A427YA11_9TREE</name>
<proteinExistence type="inferred from homology"/>
<evidence type="ECO:0008006" key="10">
    <source>
        <dbReference type="Google" id="ProtNLM"/>
    </source>
</evidence>
<dbReference type="GO" id="GO:0051539">
    <property type="term" value="F:4 iron, 4 sulfur cluster binding"/>
    <property type="evidence" value="ECO:0007669"/>
    <property type="project" value="TreeGrafter"/>
</dbReference>
<dbReference type="GO" id="GO:0016226">
    <property type="term" value="P:iron-sulfur cluster assembly"/>
    <property type="evidence" value="ECO:0007669"/>
    <property type="project" value="InterPro"/>
</dbReference>
<evidence type="ECO:0000313" key="8">
    <source>
        <dbReference type="EMBL" id="RSH87999.1"/>
    </source>
</evidence>
<dbReference type="InterPro" id="IPR027417">
    <property type="entry name" value="P-loop_NTPase"/>
</dbReference>